<dbReference type="PROSITE" id="PS51165">
    <property type="entry name" value="THUMP"/>
    <property type="match status" value="1"/>
</dbReference>
<dbReference type="InterPro" id="IPR053943">
    <property type="entry name" value="RlmKL-like_Mtase_CS"/>
</dbReference>
<keyword evidence="2 7" id="KW-0808">Transferase</keyword>
<evidence type="ECO:0000259" key="5">
    <source>
        <dbReference type="PROSITE" id="PS51165"/>
    </source>
</evidence>
<dbReference type="Gene3D" id="3.30.2130.30">
    <property type="match status" value="1"/>
</dbReference>
<evidence type="ECO:0000313" key="7">
    <source>
        <dbReference type="EMBL" id="SUA58071.1"/>
    </source>
</evidence>
<dbReference type="Pfam" id="PF22020">
    <property type="entry name" value="RlmL_1st"/>
    <property type="match status" value="1"/>
</dbReference>
<evidence type="ECO:0000313" key="8">
    <source>
        <dbReference type="Proteomes" id="UP000254603"/>
    </source>
</evidence>
<feature type="compositionally biased region" description="Basic and acidic residues" evidence="4">
    <location>
        <begin position="91"/>
        <end position="104"/>
    </location>
</feature>
<feature type="domain" description="THUMP" evidence="5">
    <location>
        <begin position="225"/>
        <end position="336"/>
    </location>
</feature>
<evidence type="ECO:0000256" key="2">
    <source>
        <dbReference type="ARBA" id="ARBA00022679"/>
    </source>
</evidence>
<dbReference type="Proteomes" id="UP000594903">
    <property type="component" value="Chromosome"/>
</dbReference>
<reference evidence="7 8" key="1">
    <citation type="submission" date="2018-06" db="EMBL/GenBank/DDBJ databases">
        <authorList>
            <consortium name="Pathogen Informatics"/>
            <person name="Doyle S."/>
        </authorList>
    </citation>
    <scope>NUCLEOTIDE SEQUENCE [LARGE SCALE GENOMIC DNA]</scope>
    <source>
        <strain evidence="7 8">NCTC11997</strain>
    </source>
</reference>
<keyword evidence="9" id="KW-1185">Reference proteome</keyword>
<dbReference type="PANTHER" id="PTHR47313">
    <property type="entry name" value="RIBOSOMAL RNA LARGE SUBUNIT METHYLTRANSFERASE K/L"/>
    <property type="match status" value="1"/>
</dbReference>
<dbReference type="InterPro" id="IPR002052">
    <property type="entry name" value="DNA_methylase_N6_adenine_CS"/>
</dbReference>
<proteinExistence type="predicted"/>
<gene>
    <name evidence="7" type="primary">rlmL</name>
    <name evidence="6" type="ORF">I6G29_12655</name>
    <name evidence="7" type="ORF">NCTC11997_02605</name>
</gene>
<dbReference type="InterPro" id="IPR000241">
    <property type="entry name" value="RlmKL-like_Mtase"/>
</dbReference>
<dbReference type="InterPro" id="IPR029063">
    <property type="entry name" value="SAM-dependent_MTases_sf"/>
</dbReference>
<evidence type="ECO:0000256" key="4">
    <source>
        <dbReference type="SAM" id="MobiDB-lite"/>
    </source>
</evidence>
<keyword evidence="1 7" id="KW-0489">Methyltransferase</keyword>
<sequence>MSEQDSSKRSTLKLNPSTKKSASNSRKATPVRTGPRARRLEQSAYEHGQGKISARTLARTGVSIDKLKEDKNLSYRLSKTGMTEQRLAKQAAEREAARPQRDRPSVPSDAWNPRRRDDSRDSTHGARGGRDNLRHDPHYRADSRSPSRHQAKDSRRSAPRLDPRPSRPAPQGLNYNPDNPQQAATVFATCPQGLEEVLTQELKHLGFAEVESSRSGVYFKTDMLGVMKANLYSRLATRILLQVAQAEVHSEDDIYQLALATAWEHYFGPEHTLRVDTSAIRSPMQSLHFCNLKAKDGIVDRIRDIEGERPSIDTVRPDAKVHMFLYRDQATLYLDTSGESLFKRGWRLDKGSAPLRENLAAGMLALAGWEPGQTLLDPFCGSGTILIEAAWWAQNVPPGLHRSFQFMRLRNHQKQLWHDLRDEAFANIKPSLDTPLFGSDISPAAIEAARANMERANINASSIHFEVSNVLDIEAPAESGIIITNPPYGERLDTGQDSIWHPLSGHLKKEFDGWRVNIITSDLELPKKMRLKAQRRIPLYNGNLETRMFVFDMVRASFREQ</sequence>
<keyword evidence="3" id="KW-0694">RNA-binding</keyword>
<accession>A0A378XJ95</accession>
<feature type="region of interest" description="Disordered" evidence="4">
    <location>
        <begin position="1"/>
        <end position="181"/>
    </location>
</feature>
<dbReference type="PROSITE" id="PS00092">
    <property type="entry name" value="N6_MTASE"/>
    <property type="match status" value="1"/>
</dbReference>
<feature type="compositionally biased region" description="Polar residues" evidence="4">
    <location>
        <begin position="12"/>
        <end position="27"/>
    </location>
</feature>
<dbReference type="SMART" id="SM00981">
    <property type="entry name" value="THUMP"/>
    <property type="match status" value="1"/>
</dbReference>
<dbReference type="RefSeq" id="WP_018573352.1">
    <property type="nucleotide sequence ID" value="NZ_CP065725.1"/>
</dbReference>
<dbReference type="CDD" id="cd11715">
    <property type="entry name" value="THUMP_AdoMetMT"/>
    <property type="match status" value="1"/>
</dbReference>
<feature type="compositionally biased region" description="Basic and acidic residues" evidence="4">
    <location>
        <begin position="112"/>
        <end position="165"/>
    </location>
</feature>
<protein>
    <submittedName>
        <fullName evidence="6 7">Methyltransferase</fullName>
        <ecNumber evidence="7">2.1.1.173</ecNumber>
    </submittedName>
</protein>
<dbReference type="PANTHER" id="PTHR47313:SF1">
    <property type="entry name" value="RIBOSOMAL RNA LARGE SUBUNIT METHYLTRANSFERASE K_L"/>
    <property type="match status" value="1"/>
</dbReference>
<dbReference type="AlphaFoldDB" id="A0A378XJ95"/>
<evidence type="ECO:0000256" key="1">
    <source>
        <dbReference type="ARBA" id="ARBA00022603"/>
    </source>
</evidence>
<dbReference type="PROSITE" id="PS01261">
    <property type="entry name" value="UPF0020"/>
    <property type="match status" value="1"/>
</dbReference>
<dbReference type="Pfam" id="PF02926">
    <property type="entry name" value="THUMP"/>
    <property type="match status" value="1"/>
</dbReference>
<evidence type="ECO:0000313" key="9">
    <source>
        <dbReference type="Proteomes" id="UP000594903"/>
    </source>
</evidence>
<reference evidence="6 9" key="2">
    <citation type="submission" date="2020-12" db="EMBL/GenBank/DDBJ databases">
        <title>FDA dAtabase for Regulatory Grade micrObial Sequences (FDA-ARGOS): Supporting development and validation of Infectious Disease Dx tests.</title>
        <authorList>
            <person name="Sproer C."/>
            <person name="Gronow S."/>
            <person name="Severitt S."/>
            <person name="Schroder I."/>
            <person name="Tallon L."/>
            <person name="Sadzewicz L."/>
            <person name="Zhao X."/>
            <person name="Boylan J."/>
            <person name="Ott S."/>
            <person name="Bowen H."/>
            <person name="Vavikolanu K."/>
            <person name="Mehta A."/>
            <person name="Aluvathingal J."/>
            <person name="Nadendla S."/>
            <person name="Lowell S."/>
            <person name="Myers T."/>
            <person name="Yan Y."/>
            <person name="Sichtig H."/>
        </authorList>
    </citation>
    <scope>NUCLEOTIDE SEQUENCE [LARGE SCALE GENOMIC DNA]</scope>
    <source>
        <strain evidence="6 9">FDAARGOS_872</strain>
    </source>
</reference>
<dbReference type="Pfam" id="PF01170">
    <property type="entry name" value="UPF0020"/>
    <property type="match status" value="1"/>
</dbReference>
<evidence type="ECO:0000313" key="6">
    <source>
        <dbReference type="EMBL" id="QPT39941.1"/>
    </source>
</evidence>
<dbReference type="EC" id="2.1.1.173" evidence="7"/>
<dbReference type="STRING" id="1122619.GCA_000373745_00169"/>
<name>A0A378XJ95_9BURK</name>
<dbReference type="GO" id="GO:0052915">
    <property type="term" value="F:23S rRNA (guanine(2445)-N(2))-methyltransferase activity"/>
    <property type="evidence" value="ECO:0007669"/>
    <property type="project" value="UniProtKB-EC"/>
</dbReference>
<dbReference type="SUPFAM" id="SSF53335">
    <property type="entry name" value="S-adenosyl-L-methionine-dependent methyltransferases"/>
    <property type="match status" value="1"/>
</dbReference>
<organism evidence="7 8">
    <name type="scientific">Oligella ureolytica</name>
    <dbReference type="NCBI Taxonomy" id="90244"/>
    <lineage>
        <taxon>Bacteria</taxon>
        <taxon>Pseudomonadati</taxon>
        <taxon>Pseudomonadota</taxon>
        <taxon>Betaproteobacteria</taxon>
        <taxon>Burkholderiales</taxon>
        <taxon>Alcaligenaceae</taxon>
        <taxon>Oligella</taxon>
    </lineage>
</organism>
<dbReference type="Proteomes" id="UP000254603">
    <property type="component" value="Unassembled WGS sequence"/>
</dbReference>
<evidence type="ECO:0000256" key="3">
    <source>
        <dbReference type="PROSITE-ProRule" id="PRU00529"/>
    </source>
</evidence>
<dbReference type="OrthoDB" id="9809404at2"/>
<dbReference type="InterPro" id="IPR054170">
    <property type="entry name" value="RlmL_1st"/>
</dbReference>
<dbReference type="EMBL" id="UGSB01000001">
    <property type="protein sequence ID" value="SUA58071.1"/>
    <property type="molecule type" value="Genomic_DNA"/>
</dbReference>
<dbReference type="Gene3D" id="3.40.50.150">
    <property type="entry name" value="Vaccinia Virus protein VP39"/>
    <property type="match status" value="1"/>
</dbReference>
<dbReference type="EMBL" id="CP065725">
    <property type="protein sequence ID" value="QPT39941.1"/>
    <property type="molecule type" value="Genomic_DNA"/>
</dbReference>
<dbReference type="GO" id="GO:0003723">
    <property type="term" value="F:RNA binding"/>
    <property type="evidence" value="ECO:0007669"/>
    <property type="project" value="UniProtKB-UniRule"/>
</dbReference>
<dbReference type="GO" id="GO:0070043">
    <property type="term" value="F:rRNA (guanine-N7-)-methyltransferase activity"/>
    <property type="evidence" value="ECO:0007669"/>
    <property type="project" value="TreeGrafter"/>
</dbReference>
<dbReference type="InterPro" id="IPR004114">
    <property type="entry name" value="THUMP_dom"/>
</dbReference>